<evidence type="ECO:0000256" key="3">
    <source>
        <dbReference type="ARBA" id="ARBA00022475"/>
    </source>
</evidence>
<evidence type="ECO:0000256" key="6">
    <source>
        <dbReference type="ARBA" id="ARBA00023136"/>
    </source>
</evidence>
<evidence type="ECO:0000256" key="7">
    <source>
        <dbReference type="SAM" id="Phobius"/>
    </source>
</evidence>
<proteinExistence type="inferred from homology"/>
<dbReference type="Proteomes" id="UP000502248">
    <property type="component" value="Chromosome"/>
</dbReference>
<feature type="transmembrane region" description="Helical" evidence="7">
    <location>
        <begin position="696"/>
        <end position="719"/>
    </location>
</feature>
<evidence type="ECO:0000256" key="5">
    <source>
        <dbReference type="ARBA" id="ARBA00022989"/>
    </source>
</evidence>
<evidence type="ECO:0000259" key="8">
    <source>
        <dbReference type="PROSITE" id="PS50156"/>
    </source>
</evidence>
<comment type="subcellular location">
    <subcellularLocation>
        <location evidence="1">Cell membrane</location>
        <topology evidence="1">Multi-pass membrane protein</topology>
    </subcellularLocation>
</comment>
<keyword evidence="6 7" id="KW-0472">Membrane</keyword>
<keyword evidence="4 7" id="KW-0812">Transmembrane</keyword>
<keyword evidence="3" id="KW-1003">Cell membrane</keyword>
<feature type="transmembrane region" description="Helical" evidence="7">
    <location>
        <begin position="291"/>
        <end position="313"/>
    </location>
</feature>
<feature type="transmembrane region" description="Helical" evidence="7">
    <location>
        <begin position="319"/>
        <end position="341"/>
    </location>
</feature>
<dbReference type="PROSITE" id="PS50156">
    <property type="entry name" value="SSD"/>
    <property type="match status" value="1"/>
</dbReference>
<name>A0A7Z2VQX8_9BACL</name>
<dbReference type="SUPFAM" id="SSF82866">
    <property type="entry name" value="Multidrug efflux transporter AcrB transmembrane domain"/>
    <property type="match status" value="2"/>
</dbReference>
<feature type="transmembrane region" description="Helical" evidence="7">
    <location>
        <begin position="636"/>
        <end position="655"/>
    </location>
</feature>
<evidence type="ECO:0000313" key="10">
    <source>
        <dbReference type="Proteomes" id="UP000502248"/>
    </source>
</evidence>
<evidence type="ECO:0000313" key="9">
    <source>
        <dbReference type="EMBL" id="QJD87541.1"/>
    </source>
</evidence>
<dbReference type="InterPro" id="IPR000731">
    <property type="entry name" value="SSD"/>
</dbReference>
<evidence type="ECO:0000256" key="1">
    <source>
        <dbReference type="ARBA" id="ARBA00004651"/>
    </source>
</evidence>
<feature type="transmembrane region" description="Helical" evidence="7">
    <location>
        <begin position="662"/>
        <end position="684"/>
    </location>
</feature>
<feature type="transmembrane region" description="Helical" evidence="7">
    <location>
        <begin position="12"/>
        <end position="30"/>
    </location>
</feature>
<dbReference type="InterPro" id="IPR050545">
    <property type="entry name" value="Mycobact_MmpL"/>
</dbReference>
<dbReference type="InterPro" id="IPR004869">
    <property type="entry name" value="MMPL_dom"/>
</dbReference>
<dbReference type="Gene3D" id="1.20.1640.10">
    <property type="entry name" value="Multidrug efflux transporter AcrB transmembrane domain"/>
    <property type="match status" value="2"/>
</dbReference>
<keyword evidence="10" id="KW-1185">Reference proteome</keyword>
<sequence>MEKWIGWIAKLRWAIVAVWLALAALSFFVLPDLQSIVRQTEQKFLPVDAESVQAVRLLQEINPSSHSLSSAVIVLHRQGSLNDTDKRWMEELLERIQSSKQEFMISSVISTRTNPELAERMLSKDGSTLLAIVNFPFADFEDSTKISLAKIKPMLREAPSGTTAILTGSAQLSQDFQQSSENGLRRTEIITIGLVLVILLFVFRSPITPIIPLLTIGISFIIARGLVGWTAQFGMPVSHFTESFLIAVLFGAGTDYCILIIQRYREELRSDNGEALPAAISRMMRGVGKTILFSASTVLTAFLLIGFADFGLYRSAVGVAIGMLVTVAAALTLTPALLLVFGKASFWPNRHGAAHKREESRMWAKLATLAAKRSTLVLLSTTILLAPLALLFQGQRSFDDISEMDPKLESIVGFRQIERAFSAGEAFPVTIAVSAAQSMRTKSGLAALEQASSDLARADNVLEVRSAVRPLGRKPDQMTVPGQLRTPNVDEIIQTIMKEQRFLSEGLEAIALGALPFSQGLLGILPSIGRLGDGIGKLLVSPLGGFARVSDSAGSKTTDADRQALDYYISPDGKTTKFELILKPYPYSGLAMDSVPVIAGQLRASLASTYLTDTKAYVTGVSAKYNELRDISYHDFVRTGLFVLAGIAVVLILLLRSVLAPICVMLSLGFNYLITMGITEFVFVDMLGYPGLSWTVSFFIFLIIVALGVDYSIFLMARFKEEVRPGEVRSAMTKAMKTTGGIITSAAIIMAGTFGALCFSGVVTLVQIGLGTLFGLLLYATLFMGLIVPAFTFLLGEKNGWPFKAKTNRKLP</sequence>
<dbReference type="PANTHER" id="PTHR33406">
    <property type="entry name" value="MEMBRANE PROTEIN MJ1562-RELATED"/>
    <property type="match status" value="1"/>
</dbReference>
<feature type="transmembrane region" description="Helical" evidence="7">
    <location>
        <begin position="183"/>
        <end position="203"/>
    </location>
</feature>
<reference evidence="9 10" key="1">
    <citation type="submission" date="2020-04" db="EMBL/GenBank/DDBJ databases">
        <title>Genome sequencing of novel species.</title>
        <authorList>
            <person name="Heo J."/>
            <person name="Kim S.-J."/>
            <person name="Kim J.-S."/>
            <person name="Hong S.-B."/>
            <person name="Kwon S.-W."/>
        </authorList>
    </citation>
    <scope>NUCLEOTIDE SEQUENCE [LARGE SCALE GENOMIC DNA]</scope>
    <source>
        <strain evidence="9 10">MFER-1</strain>
    </source>
</reference>
<dbReference type="PANTHER" id="PTHR33406:SF6">
    <property type="entry name" value="MEMBRANE PROTEIN YDGH-RELATED"/>
    <property type="match status" value="1"/>
</dbReference>
<protein>
    <submittedName>
        <fullName evidence="9">MMPL family transporter</fullName>
    </submittedName>
</protein>
<accession>A0A7Z2VQX8</accession>
<feature type="transmembrane region" description="Helical" evidence="7">
    <location>
        <begin position="776"/>
        <end position="796"/>
    </location>
</feature>
<feature type="transmembrane region" description="Helical" evidence="7">
    <location>
        <begin position="740"/>
        <end position="770"/>
    </location>
</feature>
<evidence type="ECO:0000256" key="2">
    <source>
        <dbReference type="ARBA" id="ARBA00010157"/>
    </source>
</evidence>
<evidence type="ECO:0000256" key="4">
    <source>
        <dbReference type="ARBA" id="ARBA00022692"/>
    </source>
</evidence>
<organism evidence="9 10">
    <name type="scientific">Cohnella herbarum</name>
    <dbReference type="NCBI Taxonomy" id="2728023"/>
    <lineage>
        <taxon>Bacteria</taxon>
        <taxon>Bacillati</taxon>
        <taxon>Bacillota</taxon>
        <taxon>Bacilli</taxon>
        <taxon>Bacillales</taxon>
        <taxon>Paenibacillaceae</taxon>
        <taxon>Cohnella</taxon>
    </lineage>
</organism>
<dbReference type="Pfam" id="PF03176">
    <property type="entry name" value="MMPL"/>
    <property type="match status" value="2"/>
</dbReference>
<gene>
    <name evidence="9" type="ORF">HH215_33085</name>
</gene>
<dbReference type="EMBL" id="CP051680">
    <property type="protein sequence ID" value="QJD87541.1"/>
    <property type="molecule type" value="Genomic_DNA"/>
</dbReference>
<feature type="domain" description="SSD" evidence="8">
    <location>
        <begin position="665"/>
        <end position="793"/>
    </location>
</feature>
<comment type="similarity">
    <text evidence="2">Belongs to the resistance-nodulation-cell division (RND) (TC 2.A.6) family. MmpL subfamily.</text>
</comment>
<dbReference type="RefSeq" id="WP_169283784.1">
    <property type="nucleotide sequence ID" value="NZ_CP051680.1"/>
</dbReference>
<feature type="transmembrane region" description="Helical" evidence="7">
    <location>
        <begin position="375"/>
        <end position="392"/>
    </location>
</feature>
<dbReference type="GO" id="GO:0005886">
    <property type="term" value="C:plasma membrane"/>
    <property type="evidence" value="ECO:0007669"/>
    <property type="project" value="UniProtKB-SubCell"/>
</dbReference>
<feature type="transmembrane region" description="Helical" evidence="7">
    <location>
        <begin position="243"/>
        <end position="261"/>
    </location>
</feature>
<dbReference type="KEGG" id="cheb:HH215_33085"/>
<dbReference type="AlphaFoldDB" id="A0A7Z2VQX8"/>
<keyword evidence="5 7" id="KW-1133">Transmembrane helix</keyword>